<comment type="similarity">
    <text evidence="1">Belongs to the TCTP family.</text>
</comment>
<feature type="domain" description="TCTP" evidence="2">
    <location>
        <begin position="1"/>
        <end position="170"/>
    </location>
</feature>
<dbReference type="Pfam" id="PF00838">
    <property type="entry name" value="TCTP"/>
    <property type="match status" value="1"/>
</dbReference>
<name>S9VBV4_9TRYP</name>
<evidence type="ECO:0000313" key="5">
    <source>
        <dbReference type="Proteomes" id="UP000515908"/>
    </source>
</evidence>
<accession>S9VBV4</accession>
<protein>
    <submittedName>
        <fullName evidence="4">Translationally controlled tumour protein, putative</fullName>
    </submittedName>
</protein>
<dbReference type="PANTHER" id="PTHR11991:SF0">
    <property type="entry name" value="TRANSLATIONALLY-CONTROLLED TUMOR PROTEIN"/>
    <property type="match status" value="1"/>
</dbReference>
<evidence type="ECO:0000313" key="4">
    <source>
        <dbReference type="EMBL" id="CAD2219833.1"/>
    </source>
</evidence>
<dbReference type="Proteomes" id="UP000515908">
    <property type="component" value="Chromosome 15"/>
</dbReference>
<dbReference type="GO" id="GO:0005737">
    <property type="term" value="C:cytoplasm"/>
    <property type="evidence" value="ECO:0007669"/>
    <property type="project" value="TreeGrafter"/>
</dbReference>
<dbReference type="VEuPathDB" id="TriTrypDB:ADEAN_000734500"/>
<dbReference type="PROSITE" id="PS51797">
    <property type="entry name" value="TCTP_3"/>
    <property type="match status" value="1"/>
</dbReference>
<dbReference type="PANTHER" id="PTHR11991">
    <property type="entry name" value="TRANSLATIONALLY CONTROLLED TUMOR PROTEIN-RELATED"/>
    <property type="match status" value="1"/>
</dbReference>
<sequence length="170" mass="19193">MKIFKDVLTGAEVVCDNDRPFDVEDDIVYKIPGRYIDVGGEDYGISANVDDDAGEGATGEVADGKQRVVDVVYTNRYTETSYDKASYMAHIKTYMKALLERIEDADAKKAFQTNAQTFVKKVLKEIDDYQFFIPEGNEEDPDSGMIVLCKWEGETPIFYLWKDGLNGTRV</sequence>
<organism evidence="4 5">
    <name type="scientific">Angomonas deanei</name>
    <dbReference type="NCBI Taxonomy" id="59799"/>
    <lineage>
        <taxon>Eukaryota</taxon>
        <taxon>Discoba</taxon>
        <taxon>Euglenozoa</taxon>
        <taxon>Kinetoplastea</taxon>
        <taxon>Metakinetoplastina</taxon>
        <taxon>Trypanosomatida</taxon>
        <taxon>Trypanosomatidae</taxon>
        <taxon>Strigomonadinae</taxon>
        <taxon>Angomonas</taxon>
    </lineage>
</organism>
<dbReference type="Gene3D" id="2.170.150.10">
    <property type="entry name" value="Metal Binding Protein, Guanine Nucleotide Exchange Factor, Chain A"/>
    <property type="match status" value="1"/>
</dbReference>
<gene>
    <name evidence="3" type="ORF">ADEAN_000734500</name>
    <name evidence="4" type="ORF">ADEAN_000734600</name>
</gene>
<dbReference type="EMBL" id="LR877159">
    <property type="protein sequence ID" value="CAD2219833.1"/>
    <property type="molecule type" value="Genomic_DNA"/>
</dbReference>
<dbReference type="SUPFAM" id="SSF51316">
    <property type="entry name" value="Mss4-like"/>
    <property type="match status" value="1"/>
</dbReference>
<evidence type="ECO:0000313" key="3">
    <source>
        <dbReference type="EMBL" id="CAD2219832.1"/>
    </source>
</evidence>
<dbReference type="GO" id="GO:0005509">
    <property type="term" value="F:calcium ion binding"/>
    <property type="evidence" value="ECO:0007669"/>
    <property type="project" value="TreeGrafter"/>
</dbReference>
<reference evidence="4 5" key="1">
    <citation type="submission" date="2020-08" db="EMBL/GenBank/DDBJ databases">
        <authorList>
            <person name="Newling K."/>
            <person name="Davey J."/>
            <person name="Forrester S."/>
        </authorList>
    </citation>
    <scope>NUCLEOTIDE SEQUENCE [LARGE SCALE GENOMIC DNA]</scope>
    <source>
        <strain evidence="4">Crithidia deanei Carvalho</strain>
        <strain evidence="5">Crithidia deanei Carvalho (ATCC PRA-265)</strain>
    </source>
</reference>
<dbReference type="VEuPathDB" id="TriTrypDB:ADEAN_000734600"/>
<evidence type="ECO:0000259" key="2">
    <source>
        <dbReference type="PROSITE" id="PS51797"/>
    </source>
</evidence>
<keyword evidence="5" id="KW-1185">Reference proteome</keyword>
<dbReference type="InterPro" id="IPR011323">
    <property type="entry name" value="Mss4/transl-control_tumour"/>
</dbReference>
<evidence type="ECO:0000256" key="1">
    <source>
        <dbReference type="PROSITE-ProRule" id="PRU01133"/>
    </source>
</evidence>
<dbReference type="InterPro" id="IPR018105">
    <property type="entry name" value="Translational_control_tumour_p"/>
</dbReference>
<dbReference type="InterPro" id="IPR011057">
    <property type="entry name" value="Mss4-like_sf"/>
</dbReference>
<dbReference type="InterPro" id="IPR034737">
    <property type="entry name" value="TCTP"/>
</dbReference>
<proteinExistence type="inferred from homology"/>
<dbReference type="AlphaFoldDB" id="S9VBV4"/>
<dbReference type="EMBL" id="LR877159">
    <property type="protein sequence ID" value="CAD2219832.1"/>
    <property type="molecule type" value="Genomic_DNA"/>
</dbReference>
<dbReference type="OrthoDB" id="10248936at2759"/>